<proteinExistence type="predicted"/>
<feature type="region of interest" description="Disordered" evidence="5">
    <location>
        <begin position="72"/>
        <end position="112"/>
    </location>
</feature>
<dbReference type="GO" id="GO:0009755">
    <property type="term" value="P:hormone-mediated signaling pathway"/>
    <property type="evidence" value="ECO:0007669"/>
    <property type="project" value="TreeGrafter"/>
</dbReference>
<evidence type="ECO:0000259" key="6">
    <source>
        <dbReference type="PROSITE" id="PS51843"/>
    </source>
</evidence>
<dbReference type="InterPro" id="IPR035500">
    <property type="entry name" value="NHR-like_dom_sf"/>
</dbReference>
<feature type="non-terminal residue" evidence="7">
    <location>
        <position position="1"/>
    </location>
</feature>
<feature type="compositionally biased region" description="Low complexity" evidence="5">
    <location>
        <begin position="79"/>
        <end position="109"/>
    </location>
</feature>
<feature type="compositionally biased region" description="Low complexity" evidence="5">
    <location>
        <begin position="135"/>
        <end position="144"/>
    </location>
</feature>
<feature type="region of interest" description="Disordered" evidence="5">
    <location>
        <begin position="197"/>
        <end position="221"/>
    </location>
</feature>
<dbReference type="GO" id="GO:0009888">
    <property type="term" value="P:tissue development"/>
    <property type="evidence" value="ECO:0007669"/>
    <property type="project" value="TreeGrafter"/>
</dbReference>
<evidence type="ECO:0000256" key="4">
    <source>
        <dbReference type="ARBA" id="ARBA00023170"/>
    </source>
</evidence>
<feature type="compositionally biased region" description="Polar residues" evidence="5">
    <location>
        <begin position="201"/>
        <end position="213"/>
    </location>
</feature>
<protein>
    <recommendedName>
        <fullName evidence="6">NR LBD domain-containing protein</fullName>
    </recommendedName>
</protein>
<keyword evidence="4" id="KW-0675">Receptor</keyword>
<name>A0A0B6ZDX8_9EUPU</name>
<dbReference type="PROSITE" id="PS51843">
    <property type="entry name" value="NR_LBD"/>
    <property type="match status" value="1"/>
</dbReference>
<feature type="domain" description="NR LBD" evidence="6">
    <location>
        <begin position="264"/>
        <end position="331"/>
    </location>
</feature>
<dbReference type="PRINTS" id="PR00398">
    <property type="entry name" value="STRDHORMONER"/>
</dbReference>
<dbReference type="PANTHER" id="PTHR24086">
    <property type="entry name" value="NUCLEAR RECEPTOR SUBFAMILY 5 GROUP A"/>
    <property type="match status" value="1"/>
</dbReference>
<evidence type="ECO:0000313" key="7">
    <source>
        <dbReference type="EMBL" id="CEK66758.1"/>
    </source>
</evidence>
<dbReference type="InterPro" id="IPR016355">
    <property type="entry name" value="NR5-like"/>
</dbReference>
<keyword evidence="2" id="KW-0805">Transcription regulation</keyword>
<dbReference type="PANTHER" id="PTHR24086:SF15">
    <property type="entry name" value="NUCLEAR HORMONE RECEPTOR FTZ-F1"/>
    <property type="match status" value="1"/>
</dbReference>
<dbReference type="EMBL" id="HACG01019893">
    <property type="protein sequence ID" value="CEK66758.1"/>
    <property type="molecule type" value="Transcribed_RNA"/>
</dbReference>
<evidence type="ECO:0000256" key="3">
    <source>
        <dbReference type="ARBA" id="ARBA00023163"/>
    </source>
</evidence>
<keyword evidence="3" id="KW-0804">Transcription</keyword>
<dbReference type="SUPFAM" id="SSF48508">
    <property type="entry name" value="Nuclear receptor ligand-binding domain"/>
    <property type="match status" value="1"/>
</dbReference>
<dbReference type="AlphaFoldDB" id="A0A0B6ZDX8"/>
<evidence type="ECO:0000256" key="1">
    <source>
        <dbReference type="ARBA" id="ARBA00004123"/>
    </source>
</evidence>
<evidence type="ECO:0000256" key="5">
    <source>
        <dbReference type="SAM" id="MobiDB-lite"/>
    </source>
</evidence>
<dbReference type="InterPro" id="IPR000536">
    <property type="entry name" value="Nucl_hrmn_rcpt_lig-bd"/>
</dbReference>
<dbReference type="GO" id="GO:0000978">
    <property type="term" value="F:RNA polymerase II cis-regulatory region sequence-specific DNA binding"/>
    <property type="evidence" value="ECO:0007669"/>
    <property type="project" value="TreeGrafter"/>
</dbReference>
<evidence type="ECO:0000256" key="2">
    <source>
        <dbReference type="ARBA" id="ARBA00023015"/>
    </source>
</evidence>
<reference evidence="7" key="1">
    <citation type="submission" date="2014-12" db="EMBL/GenBank/DDBJ databases">
        <title>Insight into the proteome of Arion vulgaris.</title>
        <authorList>
            <person name="Aradska J."/>
            <person name="Bulat T."/>
            <person name="Smidak R."/>
            <person name="Sarate P."/>
            <person name="Gangsoo J."/>
            <person name="Sialana F."/>
            <person name="Bilban M."/>
            <person name="Lubec G."/>
        </authorList>
    </citation>
    <scope>NUCLEOTIDE SEQUENCE</scope>
    <source>
        <tissue evidence="7">Skin</tissue>
    </source>
</reference>
<accession>A0A0B6ZDX8</accession>
<dbReference type="Gene3D" id="1.10.565.10">
    <property type="entry name" value="Retinoid X Receptor"/>
    <property type="match status" value="1"/>
</dbReference>
<dbReference type="GO" id="GO:0004879">
    <property type="term" value="F:nuclear receptor activity"/>
    <property type="evidence" value="ECO:0007669"/>
    <property type="project" value="InterPro"/>
</dbReference>
<dbReference type="InterPro" id="IPR001723">
    <property type="entry name" value="Nuclear_hrmn_rcpt"/>
</dbReference>
<gene>
    <name evidence="7" type="primary">ORF60069</name>
</gene>
<sequence length="331" mass="36843">ALKQQAAKQVNVLHGSCDDLSLIANGMLEARSPGSPEDLKPDPHVLQANLNIYVSTALSNSAATSNNIQGHIPSSNCLSSTATTPSSSALIATSASQHASSSSPTPAHPRQMLHMNHQSPHQILVSISSSDLTQSFSHISSPSEPHSPKTYYSHHPRQQQQSHHILERVDSNTPTHHHQPQHIPHVQPLSDFHMAQDQPRNRTSQPRHNNNLLVSDRQGHVPNYPNGVEALRAFKGSMISGQPERSMLSPLINEIKATLVDESEVKHKMLTFMQNELSQMDIANPEQFLPVLCRMVDQLLFLMVEWARNSTFFKEIKVEDQMKLLHNSWSE</sequence>
<feature type="non-terminal residue" evidence="7">
    <location>
        <position position="331"/>
    </location>
</feature>
<dbReference type="GO" id="GO:0090575">
    <property type="term" value="C:RNA polymerase II transcription regulator complex"/>
    <property type="evidence" value="ECO:0007669"/>
    <property type="project" value="TreeGrafter"/>
</dbReference>
<organism evidence="7">
    <name type="scientific">Arion vulgaris</name>
    <dbReference type="NCBI Taxonomy" id="1028688"/>
    <lineage>
        <taxon>Eukaryota</taxon>
        <taxon>Metazoa</taxon>
        <taxon>Spiralia</taxon>
        <taxon>Lophotrochozoa</taxon>
        <taxon>Mollusca</taxon>
        <taxon>Gastropoda</taxon>
        <taxon>Heterobranchia</taxon>
        <taxon>Euthyneura</taxon>
        <taxon>Panpulmonata</taxon>
        <taxon>Eupulmonata</taxon>
        <taxon>Stylommatophora</taxon>
        <taxon>Helicina</taxon>
        <taxon>Arionoidea</taxon>
        <taxon>Arionidae</taxon>
        <taxon>Arion</taxon>
    </lineage>
</organism>
<dbReference type="Pfam" id="PF00104">
    <property type="entry name" value="Hormone_recep"/>
    <property type="match status" value="1"/>
</dbReference>
<feature type="region of interest" description="Disordered" evidence="5">
    <location>
        <begin position="134"/>
        <end position="163"/>
    </location>
</feature>
<comment type="subcellular location">
    <subcellularLocation>
        <location evidence="1">Nucleus</location>
    </subcellularLocation>
</comment>